<keyword evidence="1" id="KW-0479">Metal-binding</keyword>
<accession>A0AA88WDJ3</accession>
<dbReference type="GO" id="GO:0003676">
    <property type="term" value="F:nucleic acid binding"/>
    <property type="evidence" value="ECO:0007669"/>
    <property type="project" value="InterPro"/>
</dbReference>
<dbReference type="AlphaFoldDB" id="A0AA88WDJ3"/>
<dbReference type="Proteomes" id="UP001188597">
    <property type="component" value="Unassembled WGS sequence"/>
</dbReference>
<evidence type="ECO:0000256" key="2">
    <source>
        <dbReference type="SAM" id="MobiDB-lite"/>
    </source>
</evidence>
<reference evidence="4" key="1">
    <citation type="submission" date="2022-12" db="EMBL/GenBank/DDBJ databases">
        <title>Draft genome assemblies for two species of Escallonia (Escalloniales).</title>
        <authorList>
            <person name="Chanderbali A."/>
            <person name="Dervinis C."/>
            <person name="Anghel I."/>
            <person name="Soltis D."/>
            <person name="Soltis P."/>
            <person name="Zapata F."/>
        </authorList>
    </citation>
    <scope>NUCLEOTIDE SEQUENCE</scope>
    <source>
        <strain evidence="4">UCBG64.0493</strain>
        <tissue evidence="4">Leaf</tissue>
    </source>
</reference>
<feature type="region of interest" description="Disordered" evidence="2">
    <location>
        <begin position="86"/>
        <end position="191"/>
    </location>
</feature>
<feature type="compositionally biased region" description="Basic and acidic residues" evidence="2">
    <location>
        <begin position="86"/>
        <end position="109"/>
    </location>
</feature>
<dbReference type="EMBL" id="JAVXUP010000542">
    <property type="protein sequence ID" value="KAK3025572.1"/>
    <property type="molecule type" value="Genomic_DNA"/>
</dbReference>
<evidence type="ECO:0000313" key="5">
    <source>
        <dbReference type="Proteomes" id="UP001188597"/>
    </source>
</evidence>
<keyword evidence="1" id="KW-0862">Zinc</keyword>
<dbReference type="Pfam" id="PF00098">
    <property type="entry name" value="zf-CCHC"/>
    <property type="match status" value="1"/>
</dbReference>
<dbReference type="SUPFAM" id="SSF57756">
    <property type="entry name" value="Retrovirus zinc finger-like domains"/>
    <property type="match status" value="1"/>
</dbReference>
<dbReference type="GO" id="GO:0008270">
    <property type="term" value="F:zinc ion binding"/>
    <property type="evidence" value="ECO:0007669"/>
    <property type="project" value="UniProtKB-KW"/>
</dbReference>
<keyword evidence="1" id="KW-0863">Zinc-finger</keyword>
<gene>
    <name evidence="4" type="ORF">RJ639_041677</name>
</gene>
<evidence type="ECO:0000256" key="1">
    <source>
        <dbReference type="PROSITE-ProRule" id="PRU00047"/>
    </source>
</evidence>
<evidence type="ECO:0000313" key="4">
    <source>
        <dbReference type="EMBL" id="KAK3025572.1"/>
    </source>
</evidence>
<feature type="compositionally biased region" description="Basic residues" evidence="2">
    <location>
        <begin position="180"/>
        <end position="191"/>
    </location>
</feature>
<dbReference type="InterPro" id="IPR036875">
    <property type="entry name" value="Znf_CCHC_sf"/>
</dbReference>
<keyword evidence="5" id="KW-1185">Reference proteome</keyword>
<dbReference type="SMART" id="SM00343">
    <property type="entry name" value="ZnF_C2HC"/>
    <property type="match status" value="1"/>
</dbReference>
<name>A0AA88WDJ3_9ASTE</name>
<comment type="caution">
    <text evidence="4">The sequence shown here is derived from an EMBL/GenBank/DDBJ whole genome shotgun (WGS) entry which is preliminary data.</text>
</comment>
<protein>
    <recommendedName>
        <fullName evidence="3">CCHC-type domain-containing protein</fullName>
    </recommendedName>
</protein>
<dbReference type="InterPro" id="IPR001878">
    <property type="entry name" value="Znf_CCHC"/>
</dbReference>
<feature type="domain" description="CCHC-type" evidence="3">
    <location>
        <begin position="16"/>
        <end position="31"/>
    </location>
</feature>
<organism evidence="4 5">
    <name type="scientific">Escallonia herrerae</name>
    <dbReference type="NCBI Taxonomy" id="1293975"/>
    <lineage>
        <taxon>Eukaryota</taxon>
        <taxon>Viridiplantae</taxon>
        <taxon>Streptophyta</taxon>
        <taxon>Embryophyta</taxon>
        <taxon>Tracheophyta</taxon>
        <taxon>Spermatophyta</taxon>
        <taxon>Magnoliopsida</taxon>
        <taxon>eudicotyledons</taxon>
        <taxon>Gunneridae</taxon>
        <taxon>Pentapetalae</taxon>
        <taxon>asterids</taxon>
        <taxon>campanulids</taxon>
        <taxon>Escalloniales</taxon>
        <taxon>Escalloniaceae</taxon>
        <taxon>Escallonia</taxon>
    </lineage>
</organism>
<dbReference type="PROSITE" id="PS50158">
    <property type="entry name" value="ZF_CCHC"/>
    <property type="match status" value="1"/>
</dbReference>
<sequence length="191" mass="21622">MTGHTEEVCRKRKRTCFACGTQGHQMRDCPKNKGFVATTAGDASGTGISTGRRVNKPTIRARAFALGRDEVQGSPAVVGGYACVRVEEKKEKERDPRQPDHDAGEEKQRPGTKPLHRRICNPTTTQAKRKETQQWRRKRKKASAEHLLRPRNWKLPTQCRRDEKPTPGKTKTHSEMASSGRRRPKKFKPNG</sequence>
<evidence type="ECO:0000259" key="3">
    <source>
        <dbReference type="PROSITE" id="PS50158"/>
    </source>
</evidence>
<dbReference type="Gene3D" id="4.10.60.10">
    <property type="entry name" value="Zinc finger, CCHC-type"/>
    <property type="match status" value="1"/>
</dbReference>
<proteinExistence type="predicted"/>